<keyword evidence="4" id="KW-1185">Reference proteome</keyword>
<keyword evidence="1" id="KW-0732">Signal</keyword>
<feature type="chain" id="PRO_5045591248" description="EB domain-containing protein" evidence="1">
    <location>
        <begin position="23"/>
        <end position="168"/>
    </location>
</feature>
<dbReference type="Pfam" id="PF01683">
    <property type="entry name" value="EB"/>
    <property type="match status" value="1"/>
</dbReference>
<evidence type="ECO:0000259" key="2">
    <source>
        <dbReference type="Pfam" id="PF01683"/>
    </source>
</evidence>
<organism evidence="3 4">
    <name type="scientific">Orchesella dallaii</name>
    <dbReference type="NCBI Taxonomy" id="48710"/>
    <lineage>
        <taxon>Eukaryota</taxon>
        <taxon>Metazoa</taxon>
        <taxon>Ecdysozoa</taxon>
        <taxon>Arthropoda</taxon>
        <taxon>Hexapoda</taxon>
        <taxon>Collembola</taxon>
        <taxon>Entomobryomorpha</taxon>
        <taxon>Entomobryoidea</taxon>
        <taxon>Orchesellidae</taxon>
        <taxon>Orchesellinae</taxon>
        <taxon>Orchesella</taxon>
    </lineage>
</organism>
<evidence type="ECO:0000313" key="3">
    <source>
        <dbReference type="EMBL" id="CAL8075503.1"/>
    </source>
</evidence>
<dbReference type="InterPro" id="IPR006149">
    <property type="entry name" value="EB_dom"/>
</dbReference>
<proteinExistence type="predicted"/>
<dbReference type="EMBL" id="CAXLJM020000008">
    <property type="protein sequence ID" value="CAL8075503.1"/>
    <property type="molecule type" value="Genomic_DNA"/>
</dbReference>
<evidence type="ECO:0000256" key="1">
    <source>
        <dbReference type="SAM" id="SignalP"/>
    </source>
</evidence>
<dbReference type="PANTHER" id="PTHR39069:SF8">
    <property type="entry name" value="FI17111P1"/>
    <property type="match status" value="1"/>
</dbReference>
<sequence length="168" mass="18808">MSLFKATLNLAGVLYLINLSLSLTLHPEKQDKILIGRSCESSEQCVGIPGITSVCTSSEWCTCLPGYIKSREKSDCLRIVNKLDEKCEETQQCQQGTPGRESECRVTQSSPTQKVCKCKRNAVNQPGQNICYLKSQYMEACRIQEQCMSYQYSAQCLNGKCVDIQITK</sequence>
<gene>
    <name evidence="3" type="ORF">ODALV1_LOCUS3196</name>
</gene>
<comment type="caution">
    <text evidence="3">The sequence shown here is derived from an EMBL/GenBank/DDBJ whole genome shotgun (WGS) entry which is preliminary data.</text>
</comment>
<protein>
    <recommendedName>
        <fullName evidence="2">EB domain-containing protein</fullName>
    </recommendedName>
</protein>
<dbReference type="Proteomes" id="UP001642540">
    <property type="component" value="Unassembled WGS sequence"/>
</dbReference>
<accession>A0ABP1PSE5</accession>
<feature type="domain" description="EB" evidence="2">
    <location>
        <begin position="32"/>
        <end position="72"/>
    </location>
</feature>
<name>A0ABP1PSE5_9HEXA</name>
<evidence type="ECO:0000313" key="4">
    <source>
        <dbReference type="Proteomes" id="UP001642540"/>
    </source>
</evidence>
<reference evidence="3 4" key="1">
    <citation type="submission" date="2024-08" db="EMBL/GenBank/DDBJ databases">
        <authorList>
            <person name="Cucini C."/>
            <person name="Frati F."/>
        </authorList>
    </citation>
    <scope>NUCLEOTIDE SEQUENCE [LARGE SCALE GENOMIC DNA]</scope>
</reference>
<dbReference type="PANTHER" id="PTHR39069">
    <property type="entry name" value="ECDYSONE-INDUCIBLE GENE E1, ISOFORM A"/>
    <property type="match status" value="1"/>
</dbReference>
<feature type="signal peptide" evidence="1">
    <location>
        <begin position="1"/>
        <end position="22"/>
    </location>
</feature>